<feature type="signal peptide" evidence="2">
    <location>
        <begin position="1"/>
        <end position="23"/>
    </location>
</feature>
<comment type="caution">
    <text evidence="3">The sequence shown here is derived from an EMBL/GenBank/DDBJ whole genome shotgun (WGS) entry which is preliminary data.</text>
</comment>
<evidence type="ECO:0000313" key="3">
    <source>
        <dbReference type="EMBL" id="KAK7807367.1"/>
    </source>
</evidence>
<accession>A0AAW0HZA9</accession>
<proteinExistence type="predicted"/>
<feature type="compositionally biased region" description="Basic and acidic residues" evidence="1">
    <location>
        <begin position="171"/>
        <end position="181"/>
    </location>
</feature>
<dbReference type="Proteomes" id="UP001488838">
    <property type="component" value="Unassembled WGS sequence"/>
</dbReference>
<evidence type="ECO:0000313" key="4">
    <source>
        <dbReference type="Proteomes" id="UP001488838"/>
    </source>
</evidence>
<feature type="chain" id="PRO_5043575534" evidence="2">
    <location>
        <begin position="24"/>
        <end position="258"/>
    </location>
</feature>
<gene>
    <name evidence="3" type="ORF">U0070_015588</name>
</gene>
<sequence length="258" mass="28692">MKMFCLLLLILSLLSLMTKGVGSHSDTIHIRFKCIPKLAAVFGEKCPFYGKVDGICNNEGSACCMIPGKAGSVDFQQPGSELMFIVPVTSEDCEVTQRLVSHLSVTTSGYIVLLQLESVLMSVACVATSPNPGLGLAYPNIYPIYDLLELMKELVLQNESRKISMTQDNSRIPDRSFRKATESQGQRAPAEHSATERCIGNQGRDVRGEHRQQERCLMFKNYWQDIDNELEKEDVRLKFLSSPPAVSLLTGIVCLRDL</sequence>
<dbReference type="EMBL" id="JBBHLL010000274">
    <property type="protein sequence ID" value="KAK7807367.1"/>
    <property type="molecule type" value="Genomic_DNA"/>
</dbReference>
<feature type="region of interest" description="Disordered" evidence="1">
    <location>
        <begin position="165"/>
        <end position="206"/>
    </location>
</feature>
<keyword evidence="4" id="KW-1185">Reference proteome</keyword>
<organism evidence="3 4">
    <name type="scientific">Myodes glareolus</name>
    <name type="common">Bank vole</name>
    <name type="synonym">Clethrionomys glareolus</name>
    <dbReference type="NCBI Taxonomy" id="447135"/>
    <lineage>
        <taxon>Eukaryota</taxon>
        <taxon>Metazoa</taxon>
        <taxon>Chordata</taxon>
        <taxon>Craniata</taxon>
        <taxon>Vertebrata</taxon>
        <taxon>Euteleostomi</taxon>
        <taxon>Mammalia</taxon>
        <taxon>Eutheria</taxon>
        <taxon>Euarchontoglires</taxon>
        <taxon>Glires</taxon>
        <taxon>Rodentia</taxon>
        <taxon>Myomorpha</taxon>
        <taxon>Muroidea</taxon>
        <taxon>Cricetidae</taxon>
        <taxon>Arvicolinae</taxon>
        <taxon>Myodes</taxon>
    </lineage>
</organism>
<dbReference type="Pfam" id="PF17546">
    <property type="entry name" value="Defb50"/>
    <property type="match status" value="1"/>
</dbReference>
<keyword evidence="2" id="KW-0732">Signal</keyword>
<reference evidence="3 4" key="1">
    <citation type="journal article" date="2023" name="bioRxiv">
        <title>Conserved and derived expression patterns and positive selection on dental genes reveal complex evolutionary context of ever-growing rodent molars.</title>
        <authorList>
            <person name="Calamari Z.T."/>
            <person name="Song A."/>
            <person name="Cohen E."/>
            <person name="Akter M."/>
            <person name="Roy R.D."/>
            <person name="Hallikas O."/>
            <person name="Christensen M.M."/>
            <person name="Li P."/>
            <person name="Marangoni P."/>
            <person name="Jernvall J."/>
            <person name="Klein O.D."/>
        </authorList>
    </citation>
    <scope>NUCLEOTIDE SEQUENCE [LARGE SCALE GENOMIC DNA]</scope>
    <source>
        <strain evidence="3">V071</strain>
    </source>
</reference>
<protein>
    <submittedName>
        <fullName evidence="3">Uncharacterized protein</fullName>
    </submittedName>
</protein>
<dbReference type="InterPro" id="IPR035193">
    <property type="entry name" value="Defb50"/>
</dbReference>
<dbReference type="AlphaFoldDB" id="A0AAW0HZA9"/>
<name>A0AAW0HZA9_MYOGA</name>
<evidence type="ECO:0000256" key="1">
    <source>
        <dbReference type="SAM" id="MobiDB-lite"/>
    </source>
</evidence>
<evidence type="ECO:0000256" key="2">
    <source>
        <dbReference type="SAM" id="SignalP"/>
    </source>
</evidence>